<keyword evidence="7" id="KW-1185">Reference proteome</keyword>
<dbReference type="Gene3D" id="3.40.190.10">
    <property type="entry name" value="Periplasmic binding protein-like II"/>
    <property type="match status" value="2"/>
</dbReference>
<dbReference type="InterPro" id="IPR015168">
    <property type="entry name" value="SsuA/THI5"/>
</dbReference>
<name>A0A0R3CUC6_9BRAD</name>
<keyword evidence="3 4" id="KW-0732">Signal</keyword>
<evidence type="ECO:0000259" key="5">
    <source>
        <dbReference type="Pfam" id="PF09084"/>
    </source>
</evidence>
<dbReference type="PANTHER" id="PTHR30024:SF47">
    <property type="entry name" value="TAURINE-BINDING PERIPLASMIC PROTEIN"/>
    <property type="match status" value="1"/>
</dbReference>
<comment type="similarity">
    <text evidence="2">Belongs to the bacterial solute-binding protein SsuA/TauA family.</text>
</comment>
<dbReference type="GO" id="GO:0042597">
    <property type="term" value="C:periplasmic space"/>
    <property type="evidence" value="ECO:0007669"/>
    <property type="project" value="UniProtKB-SubCell"/>
</dbReference>
<organism evidence="6 7">
    <name type="scientific">Bradyrhizobium manausense</name>
    <dbReference type="NCBI Taxonomy" id="989370"/>
    <lineage>
        <taxon>Bacteria</taxon>
        <taxon>Pseudomonadati</taxon>
        <taxon>Pseudomonadota</taxon>
        <taxon>Alphaproteobacteria</taxon>
        <taxon>Hyphomicrobiales</taxon>
        <taxon>Nitrobacteraceae</taxon>
        <taxon>Bradyrhizobium</taxon>
    </lineage>
</organism>
<gene>
    <name evidence="6" type="ORF">AOQ71_39200</name>
</gene>
<dbReference type="AlphaFoldDB" id="A0A0R3CUC6"/>
<comment type="caution">
    <text evidence="6">The sequence shown here is derived from an EMBL/GenBank/DDBJ whole genome shotgun (WGS) entry which is preliminary data.</text>
</comment>
<evidence type="ECO:0000256" key="3">
    <source>
        <dbReference type="ARBA" id="ARBA00022729"/>
    </source>
</evidence>
<dbReference type="SUPFAM" id="SSF53850">
    <property type="entry name" value="Periplasmic binding protein-like II"/>
    <property type="match status" value="1"/>
</dbReference>
<accession>A0A0R3CUC6</accession>
<evidence type="ECO:0000256" key="2">
    <source>
        <dbReference type="ARBA" id="ARBA00010742"/>
    </source>
</evidence>
<evidence type="ECO:0000256" key="4">
    <source>
        <dbReference type="SAM" id="SignalP"/>
    </source>
</evidence>
<sequence length="315" mass="33441">MKRQLARLAITLGISLQMACALADAAAAQAKIQIGCTATSDCASAMVAVDEGIFRKHGLDVEMTPIAINSNIPAAIMSNSIQIGGPTSTVFLQAVDGGLDLVGIAGASVMNPTSNNAITAFVRNGITINEPKDFVGKKVGAPGLNAFLHVLFVKWLVEKGVDPKSVKFVEVTFPTMADIIKSGGVDAVLTAEPFVTRMTNAGLGSVGARYAVELARTDPIIFYAASREWAEKNAAIVTKFRDAIAEAAVIVNSDREKASASIAKFTKQPLDLVKATPPNQSEPRLKPENLAWWIEVMSSQKMLQSKLDTSKLVLN</sequence>
<dbReference type="Pfam" id="PF09084">
    <property type="entry name" value="NMT1"/>
    <property type="match status" value="1"/>
</dbReference>
<comment type="subcellular location">
    <subcellularLocation>
        <location evidence="1">Periplasm</location>
    </subcellularLocation>
</comment>
<dbReference type="EMBL" id="LJYG01000112">
    <property type="protein sequence ID" value="KRQ01249.1"/>
    <property type="molecule type" value="Genomic_DNA"/>
</dbReference>
<dbReference type="Proteomes" id="UP000051936">
    <property type="component" value="Unassembled WGS sequence"/>
</dbReference>
<feature type="signal peptide" evidence="4">
    <location>
        <begin position="1"/>
        <end position="23"/>
    </location>
</feature>
<feature type="domain" description="SsuA/THI5-like" evidence="5">
    <location>
        <begin position="42"/>
        <end position="249"/>
    </location>
</feature>
<dbReference type="STRING" id="989370.AOQ71_39200"/>
<dbReference type="PANTHER" id="PTHR30024">
    <property type="entry name" value="ALIPHATIC SULFONATES-BINDING PROTEIN-RELATED"/>
    <property type="match status" value="1"/>
</dbReference>
<feature type="chain" id="PRO_5006434766" evidence="4">
    <location>
        <begin position="24"/>
        <end position="315"/>
    </location>
</feature>
<evidence type="ECO:0000313" key="7">
    <source>
        <dbReference type="Proteomes" id="UP000051936"/>
    </source>
</evidence>
<reference evidence="6 7" key="1">
    <citation type="submission" date="2015-09" db="EMBL/GenBank/DDBJ databases">
        <title>Draft Genome Sequence of Bradyrhizobium manausense Strain BR 3351T, a Novel Symbiotic Nitrogen-Fixing Alphaproteobacterium Isolated from Brazilian Amazon Rain Forest.</title>
        <authorList>
            <person name="De Araujo J.L."/>
            <person name="Zilli J.E."/>
        </authorList>
    </citation>
    <scope>NUCLEOTIDE SEQUENCE [LARGE SCALE GENOMIC DNA]</scope>
    <source>
        <strain evidence="6 7">BR3351</strain>
    </source>
</reference>
<protein>
    <submittedName>
        <fullName evidence="6">ABC transporter substrate-binding protein</fullName>
    </submittedName>
</protein>
<proteinExistence type="inferred from homology"/>
<evidence type="ECO:0000313" key="6">
    <source>
        <dbReference type="EMBL" id="KRQ01249.1"/>
    </source>
</evidence>
<evidence type="ECO:0000256" key="1">
    <source>
        <dbReference type="ARBA" id="ARBA00004418"/>
    </source>
</evidence>